<dbReference type="PROSITE" id="PS51405">
    <property type="entry name" value="HEME_HALOPEROXIDASE"/>
    <property type="match status" value="1"/>
</dbReference>
<proteinExistence type="inferred from homology"/>
<dbReference type="InterPro" id="IPR000028">
    <property type="entry name" value="Chloroperoxidase"/>
</dbReference>
<evidence type="ECO:0000256" key="6">
    <source>
        <dbReference type="ARBA" id="ARBA00023004"/>
    </source>
</evidence>
<comment type="similarity">
    <text evidence="7">Belongs to the chloroperoxidase family.</text>
</comment>
<evidence type="ECO:0000256" key="8">
    <source>
        <dbReference type="SAM" id="MobiDB-lite"/>
    </source>
</evidence>
<keyword evidence="11" id="KW-1185">Reference proteome</keyword>
<dbReference type="OrthoDB" id="407298at2759"/>
<feature type="domain" description="Heme haloperoxidase family profile" evidence="9">
    <location>
        <begin position="23"/>
        <end position="239"/>
    </location>
</feature>
<evidence type="ECO:0000256" key="4">
    <source>
        <dbReference type="ARBA" id="ARBA00022723"/>
    </source>
</evidence>
<dbReference type="Proteomes" id="UP000807469">
    <property type="component" value="Unassembled WGS sequence"/>
</dbReference>
<dbReference type="AlphaFoldDB" id="A0A9P5Z4K2"/>
<evidence type="ECO:0000256" key="1">
    <source>
        <dbReference type="ARBA" id="ARBA00001970"/>
    </source>
</evidence>
<keyword evidence="2" id="KW-0575">Peroxidase</keyword>
<evidence type="ECO:0000313" key="11">
    <source>
        <dbReference type="Proteomes" id="UP000807469"/>
    </source>
</evidence>
<reference evidence="10" key="1">
    <citation type="submission" date="2020-11" db="EMBL/GenBank/DDBJ databases">
        <authorList>
            <consortium name="DOE Joint Genome Institute"/>
            <person name="Ahrendt S."/>
            <person name="Riley R."/>
            <person name="Andreopoulos W."/>
            <person name="Labutti K."/>
            <person name="Pangilinan J."/>
            <person name="Ruiz-Duenas F.J."/>
            <person name="Barrasa J.M."/>
            <person name="Sanchez-Garcia M."/>
            <person name="Camarero S."/>
            <person name="Miyauchi S."/>
            <person name="Serrano A."/>
            <person name="Linde D."/>
            <person name="Babiker R."/>
            <person name="Drula E."/>
            <person name="Ayuso-Fernandez I."/>
            <person name="Pacheco R."/>
            <person name="Padilla G."/>
            <person name="Ferreira P."/>
            <person name="Barriuso J."/>
            <person name="Kellner H."/>
            <person name="Castanera R."/>
            <person name="Alfaro M."/>
            <person name="Ramirez L."/>
            <person name="Pisabarro A.G."/>
            <person name="Kuo A."/>
            <person name="Tritt A."/>
            <person name="Lipzen A."/>
            <person name="He G."/>
            <person name="Yan M."/>
            <person name="Ng V."/>
            <person name="Cullen D."/>
            <person name="Martin F."/>
            <person name="Rosso M.-N."/>
            <person name="Henrissat B."/>
            <person name="Hibbett D."/>
            <person name="Martinez A.T."/>
            <person name="Grigoriev I.V."/>
        </authorList>
    </citation>
    <scope>NUCLEOTIDE SEQUENCE</scope>
    <source>
        <strain evidence="10">CIRM-BRFM 674</strain>
    </source>
</reference>
<keyword evidence="5" id="KW-0560">Oxidoreductase</keyword>
<feature type="region of interest" description="Disordered" evidence="8">
    <location>
        <begin position="253"/>
        <end position="280"/>
    </location>
</feature>
<dbReference type="PANTHER" id="PTHR33577">
    <property type="entry name" value="STERIGMATOCYSTIN BIOSYNTHESIS PEROXIDASE STCC-RELATED"/>
    <property type="match status" value="1"/>
</dbReference>
<feature type="compositionally biased region" description="Polar residues" evidence="8">
    <location>
        <begin position="271"/>
        <end position="280"/>
    </location>
</feature>
<protein>
    <submittedName>
        <fullName evidence="10">Cloroperoxidase</fullName>
    </submittedName>
</protein>
<dbReference type="GO" id="GO:0046872">
    <property type="term" value="F:metal ion binding"/>
    <property type="evidence" value="ECO:0007669"/>
    <property type="project" value="UniProtKB-KW"/>
</dbReference>
<evidence type="ECO:0000256" key="2">
    <source>
        <dbReference type="ARBA" id="ARBA00022559"/>
    </source>
</evidence>
<evidence type="ECO:0000313" key="10">
    <source>
        <dbReference type="EMBL" id="KAF9480731.1"/>
    </source>
</evidence>
<dbReference type="PANTHER" id="PTHR33577:SF18">
    <property type="entry name" value="HEME HALOPEROXIDASE FAMILY PROFILE DOMAIN-CONTAINING PROTEIN"/>
    <property type="match status" value="1"/>
</dbReference>
<organism evidence="10 11">
    <name type="scientific">Pholiota conissans</name>
    <dbReference type="NCBI Taxonomy" id="109636"/>
    <lineage>
        <taxon>Eukaryota</taxon>
        <taxon>Fungi</taxon>
        <taxon>Dikarya</taxon>
        <taxon>Basidiomycota</taxon>
        <taxon>Agaricomycotina</taxon>
        <taxon>Agaricomycetes</taxon>
        <taxon>Agaricomycetidae</taxon>
        <taxon>Agaricales</taxon>
        <taxon>Agaricineae</taxon>
        <taxon>Strophariaceae</taxon>
        <taxon>Pholiota</taxon>
    </lineage>
</organism>
<comment type="cofactor">
    <cofactor evidence="1">
        <name>heme b</name>
        <dbReference type="ChEBI" id="CHEBI:60344"/>
    </cofactor>
</comment>
<evidence type="ECO:0000256" key="7">
    <source>
        <dbReference type="ARBA" id="ARBA00025795"/>
    </source>
</evidence>
<name>A0A9P5Z4K2_9AGAR</name>
<keyword evidence="6" id="KW-0408">Iron</keyword>
<dbReference type="GO" id="GO:0004601">
    <property type="term" value="F:peroxidase activity"/>
    <property type="evidence" value="ECO:0007669"/>
    <property type="project" value="UniProtKB-KW"/>
</dbReference>
<evidence type="ECO:0000259" key="9">
    <source>
        <dbReference type="PROSITE" id="PS51405"/>
    </source>
</evidence>
<keyword evidence="4" id="KW-0479">Metal-binding</keyword>
<dbReference type="InterPro" id="IPR036851">
    <property type="entry name" value="Chloroperoxidase-like_sf"/>
</dbReference>
<sequence>MSLPASHPAVHDHKGKTCPVTGETHGFCPPQEGDSRSVCPALNVMANHGYISRDGKNLSAGDITRGLKECYGLSSPLAYFLAYVGFMIIRKFARRVSLFEIGKHNAVEHDASLVHHDTPQGSKYAPIEIDQKLVDDLIDDVRPTHKDFADAAEPGERFLLNFEDVARARVRREAECRPIDSVHAEIARGEMAIILGVWDVKGKQKSGIPVDYFRRWISEERMPDGWKPDHVQSLRDVVARSKQIRTHVAFLRGDGGKQAPPAPAPAAAIEATSSPISEKV</sequence>
<keyword evidence="3" id="KW-0349">Heme</keyword>
<dbReference type="EMBL" id="MU155189">
    <property type="protein sequence ID" value="KAF9480731.1"/>
    <property type="molecule type" value="Genomic_DNA"/>
</dbReference>
<evidence type="ECO:0000256" key="3">
    <source>
        <dbReference type="ARBA" id="ARBA00022617"/>
    </source>
</evidence>
<accession>A0A9P5Z4K2</accession>
<evidence type="ECO:0000256" key="5">
    <source>
        <dbReference type="ARBA" id="ARBA00023002"/>
    </source>
</evidence>
<dbReference type="Gene3D" id="1.10.489.10">
    <property type="entry name" value="Chloroperoxidase-like"/>
    <property type="match status" value="1"/>
</dbReference>
<gene>
    <name evidence="10" type="ORF">BDN70DRAFT_856304</name>
</gene>
<dbReference type="SUPFAM" id="SSF47571">
    <property type="entry name" value="Cloroperoxidase"/>
    <property type="match status" value="1"/>
</dbReference>
<comment type="caution">
    <text evidence="10">The sequence shown here is derived from an EMBL/GenBank/DDBJ whole genome shotgun (WGS) entry which is preliminary data.</text>
</comment>
<dbReference type="Pfam" id="PF01328">
    <property type="entry name" value="Peroxidase_2"/>
    <property type="match status" value="1"/>
</dbReference>